<organism evidence="1 2">
    <name type="scientific">Vibrio marisflavi CECT 7928</name>
    <dbReference type="NCBI Taxonomy" id="634439"/>
    <lineage>
        <taxon>Bacteria</taxon>
        <taxon>Pseudomonadati</taxon>
        <taxon>Pseudomonadota</taxon>
        <taxon>Gammaproteobacteria</taxon>
        <taxon>Vibrionales</taxon>
        <taxon>Vibrionaceae</taxon>
        <taxon>Vibrio</taxon>
    </lineage>
</organism>
<evidence type="ECO:0000313" key="2">
    <source>
        <dbReference type="Proteomes" id="UP000838748"/>
    </source>
</evidence>
<dbReference type="PANTHER" id="PTHR34290:SF2">
    <property type="entry name" value="OS04G0668800 PROTEIN"/>
    <property type="match status" value="1"/>
</dbReference>
<protein>
    <recommendedName>
        <fullName evidence="3">Cell division inhibitor</fullName>
    </recommendedName>
</protein>
<reference evidence="1" key="1">
    <citation type="submission" date="2021-11" db="EMBL/GenBank/DDBJ databases">
        <authorList>
            <person name="Rodrigo-Torres L."/>
            <person name="Arahal R. D."/>
            <person name="Lucena T."/>
        </authorList>
    </citation>
    <scope>NUCLEOTIDE SEQUENCE</scope>
    <source>
        <strain evidence="1">CECT 7928</strain>
    </source>
</reference>
<accession>A0ABN8E1D1</accession>
<dbReference type="InterPro" id="IPR007263">
    <property type="entry name" value="DCC1-like"/>
</dbReference>
<dbReference type="RefSeq" id="WP_237359982.1">
    <property type="nucleotide sequence ID" value="NZ_CAKLDM010000001.1"/>
</dbReference>
<dbReference type="InterPro" id="IPR044691">
    <property type="entry name" value="DCC1_Trx"/>
</dbReference>
<dbReference type="Pfam" id="PF04134">
    <property type="entry name" value="DCC1-like"/>
    <property type="match status" value="1"/>
</dbReference>
<dbReference type="Proteomes" id="UP000838748">
    <property type="component" value="Unassembled WGS sequence"/>
</dbReference>
<evidence type="ECO:0000313" key="1">
    <source>
        <dbReference type="EMBL" id="CAH0536626.1"/>
    </source>
</evidence>
<dbReference type="PANTHER" id="PTHR34290">
    <property type="entry name" value="SI:CH73-390P7.2"/>
    <property type="match status" value="1"/>
</dbReference>
<comment type="caution">
    <text evidence="1">The sequence shown here is derived from an EMBL/GenBank/DDBJ whole genome shotgun (WGS) entry which is preliminary data.</text>
</comment>
<sequence length="126" mass="14485">MILPTIFYDGSCPICVKEVAALLRRDKEHRIEAIDIMSANLSAYSEIDVCKAKEMLHALDSQRNLLLGLDAAHKAWQIVGKGWVYAPLRWKLIKPFADKLYMIFARNRYRLSFLLTGISHCKCNKM</sequence>
<proteinExistence type="predicted"/>
<keyword evidence="2" id="KW-1185">Reference proteome</keyword>
<gene>
    <name evidence="1" type="ORF">VMF7928_00581</name>
</gene>
<name>A0ABN8E1D1_9VIBR</name>
<dbReference type="EMBL" id="CAKLDM010000001">
    <property type="protein sequence ID" value="CAH0536626.1"/>
    <property type="molecule type" value="Genomic_DNA"/>
</dbReference>
<evidence type="ECO:0008006" key="3">
    <source>
        <dbReference type="Google" id="ProtNLM"/>
    </source>
</evidence>